<feature type="domain" description="Alpha-L-arabinofuranosidase C-terminal" evidence="8">
    <location>
        <begin position="378"/>
        <end position="509"/>
    </location>
</feature>
<dbReference type="GO" id="GO:0031222">
    <property type="term" value="P:arabinan catabolic process"/>
    <property type="evidence" value="ECO:0007669"/>
    <property type="project" value="UniProtKB-UniPathway"/>
</dbReference>
<dbReference type="GO" id="GO:0046373">
    <property type="term" value="P:L-arabinose metabolic process"/>
    <property type="evidence" value="ECO:0007669"/>
    <property type="project" value="InterPro"/>
</dbReference>
<dbReference type="SMART" id="SM00813">
    <property type="entry name" value="Alpha-L-AF_C"/>
    <property type="match status" value="1"/>
</dbReference>
<comment type="caution">
    <text evidence="9">The sequence shown here is derived from an EMBL/GenBank/DDBJ whole genome shotgun (WGS) entry which is preliminary data.</text>
</comment>
<organism evidence="9 10">
    <name type="scientific">Colletotrichum sojae</name>
    <dbReference type="NCBI Taxonomy" id="2175907"/>
    <lineage>
        <taxon>Eukaryota</taxon>
        <taxon>Fungi</taxon>
        <taxon>Dikarya</taxon>
        <taxon>Ascomycota</taxon>
        <taxon>Pezizomycotina</taxon>
        <taxon>Sordariomycetes</taxon>
        <taxon>Hypocreomycetidae</taxon>
        <taxon>Glomerellales</taxon>
        <taxon>Glomerellaceae</taxon>
        <taxon>Colletotrichum</taxon>
        <taxon>Colletotrichum orchidearum species complex</taxon>
    </lineage>
</organism>
<reference evidence="9 10" key="1">
    <citation type="journal article" date="2020" name="Phytopathology">
        <title>Genome Sequence Resources of Colletotrichum truncatum, C. plurivorum, C. musicola, and C. sojae: Four Species Pathogenic to Soybean (Glycine max).</title>
        <authorList>
            <person name="Rogerio F."/>
            <person name="Boufleur T.R."/>
            <person name="Ciampi-Guillardi M."/>
            <person name="Sukno S.A."/>
            <person name="Thon M.R."/>
            <person name="Massola Junior N.S."/>
            <person name="Baroncelli R."/>
        </authorList>
    </citation>
    <scope>NUCLEOTIDE SEQUENCE [LARGE SCALE GENOMIC DNA]</scope>
    <source>
        <strain evidence="9 10">LFN0009</strain>
    </source>
</reference>
<dbReference type="PANTHER" id="PTHR31776:SF0">
    <property type="entry name" value="ALPHA-L-ARABINOFURANOSIDASE 1"/>
    <property type="match status" value="1"/>
</dbReference>
<evidence type="ECO:0000256" key="3">
    <source>
        <dbReference type="ARBA" id="ARBA00007186"/>
    </source>
</evidence>
<feature type="non-terminal residue" evidence="9">
    <location>
        <position position="1"/>
    </location>
</feature>
<dbReference type="SUPFAM" id="SSF51445">
    <property type="entry name" value="(Trans)glycosidases"/>
    <property type="match status" value="1"/>
</dbReference>
<dbReference type="EMBL" id="WIGN01000252">
    <property type="protein sequence ID" value="KAF6802978.1"/>
    <property type="molecule type" value="Genomic_DNA"/>
</dbReference>
<evidence type="ECO:0000256" key="2">
    <source>
        <dbReference type="ARBA" id="ARBA00004834"/>
    </source>
</evidence>
<dbReference type="Proteomes" id="UP000652219">
    <property type="component" value="Unassembled WGS sequence"/>
</dbReference>
<comment type="pathway">
    <text evidence="2">Glycan metabolism; L-arabinan degradation.</text>
</comment>
<gene>
    <name evidence="9" type="ORF">CSOJ01_11197</name>
</gene>
<dbReference type="InterPro" id="IPR051563">
    <property type="entry name" value="Glycosyl_Hydrolase_51"/>
</dbReference>
<keyword evidence="10" id="KW-1185">Reference proteome</keyword>
<proteinExistence type="inferred from homology"/>
<dbReference type="UniPathway" id="UPA00667"/>
<dbReference type="AlphaFoldDB" id="A0A8H6IYG2"/>
<dbReference type="GO" id="GO:0046556">
    <property type="term" value="F:alpha-L-arabinofuranosidase activity"/>
    <property type="evidence" value="ECO:0007669"/>
    <property type="project" value="UniProtKB-EC"/>
</dbReference>
<accession>A0A8H6IYG2</accession>
<evidence type="ECO:0000259" key="8">
    <source>
        <dbReference type="SMART" id="SM00813"/>
    </source>
</evidence>
<dbReference type="Pfam" id="PF22848">
    <property type="entry name" value="ASD1_dom"/>
    <property type="match status" value="1"/>
</dbReference>
<protein>
    <recommendedName>
        <fullName evidence="4">non-reducing end alpha-L-arabinofuranosidase</fullName>
        <ecNumber evidence="4">3.2.1.55</ecNumber>
    </recommendedName>
</protein>
<evidence type="ECO:0000313" key="9">
    <source>
        <dbReference type="EMBL" id="KAF6802978.1"/>
    </source>
</evidence>
<keyword evidence="6" id="KW-0378">Hydrolase</keyword>
<keyword evidence="5" id="KW-0732">Signal</keyword>
<dbReference type="Pfam" id="PF06964">
    <property type="entry name" value="Alpha-L-AF_C"/>
    <property type="match status" value="1"/>
</dbReference>
<dbReference type="InterPro" id="IPR055235">
    <property type="entry name" value="ASD1_cat"/>
</dbReference>
<evidence type="ECO:0000256" key="5">
    <source>
        <dbReference type="ARBA" id="ARBA00022729"/>
    </source>
</evidence>
<dbReference type="Gene3D" id="3.20.20.80">
    <property type="entry name" value="Glycosidases"/>
    <property type="match status" value="1"/>
</dbReference>
<comment type="catalytic activity">
    <reaction evidence="1">
        <text>Hydrolysis of terminal non-reducing alpha-L-arabinofuranoside residues in alpha-L-arabinosides.</text>
        <dbReference type="EC" id="3.2.1.55"/>
    </reaction>
</comment>
<dbReference type="PANTHER" id="PTHR31776">
    <property type="entry name" value="ALPHA-L-ARABINOFURANOSIDASE 1"/>
    <property type="match status" value="1"/>
</dbReference>
<keyword evidence="7" id="KW-0325">Glycoprotein</keyword>
<name>A0A8H6IYG2_9PEZI</name>
<dbReference type="InterPro" id="IPR010720">
    <property type="entry name" value="Alpha-L-AF_C"/>
</dbReference>
<evidence type="ECO:0000256" key="6">
    <source>
        <dbReference type="ARBA" id="ARBA00022801"/>
    </source>
</evidence>
<dbReference type="EC" id="3.2.1.55" evidence="4"/>
<evidence type="ECO:0000256" key="1">
    <source>
        <dbReference type="ARBA" id="ARBA00001462"/>
    </source>
</evidence>
<evidence type="ECO:0000313" key="10">
    <source>
        <dbReference type="Proteomes" id="UP000652219"/>
    </source>
</evidence>
<evidence type="ECO:0000256" key="7">
    <source>
        <dbReference type="ARBA" id="ARBA00023180"/>
    </source>
</evidence>
<dbReference type="InterPro" id="IPR017853">
    <property type="entry name" value="GH"/>
</dbReference>
<comment type="similarity">
    <text evidence="3">Belongs to the glycosyl hydrolase 51 family.</text>
</comment>
<evidence type="ECO:0000256" key="4">
    <source>
        <dbReference type="ARBA" id="ARBA00012670"/>
    </source>
</evidence>
<sequence>LDAWSSINHVTLSLQNGTDSLSLALHNYVRVSAAAIDNTKDTTRIGIANSGWWGLDVQVQPYMGSFFVKGDYNGAFNVALQSSATNETLSSIDIPSRSVNGGWTKHEFSLTPSKAATTINNMLEIDASNATKYLDFNLISLFPPTYNNRTNGFRVELMEAIAELKPKFLRLPGGGNVNGILKGTQHKWNETIEPLETRPGRTAVWGYYETQVLVVWSGLNHVDGPISAEELTCYVHDAIDQIEFITGAAGTTFGALRASLGYPNPWKLKYVQIGNEENLTGGLESYEEYRLEMFYAAIKAKYPDLTIMASTSGFTSNLMRPDVAGDQHKYTIPDRFVGEYFGFFDHIKQQTIVSEVVLVAPNSDTLPSNRADYVKYMYPFWLGSVGEAVFALGAERNGDRVIGMSYAPLLTNMDGAQWTPTILVSARTARSTSFQVYKLLASHALTEVLPSTADAGFGPLYWVSGRDNATDAFVFKAAVYNSTAAIPMEVLFDGVGEGAVAELTILTSALIT</sequence>